<dbReference type="PROSITE" id="PS50949">
    <property type="entry name" value="HTH_GNTR"/>
    <property type="match status" value="1"/>
</dbReference>
<sequence>MNNTYKYLIVKEAILKEIKEGRLSPGEKLKSEEEYAQKYQVSLITIRKALTELTTDGYITRIRKKGTFVNDTPTEPAPAASHLIAVIISANERYDISYMKIIKGIQAMASQQNYSVLIEWCDRQPHQEETAIRKMLTQNVEGFLLYLSDPKQNRYMLSLIEERNLPYVLIDRCDHSYPCYYAGCDNFTGGLLATEELIKAHHTKIAFAAYEFFLPSEQTRYDGFLCAMIKAGIPVDHHNLIRDVDTDVLAEQIKRREFTAIFCCNDRLALNTIQGLARAGLTIARDYSIIGFDEWDDSLNKAAGLTTIRQDFQEVGRNSFYLLHSAIQGVLTGNHTKMISGVSIIRRTSVATCEEY</sequence>
<keyword evidence="3" id="KW-0804">Transcription</keyword>
<keyword evidence="2" id="KW-0238">DNA-binding</keyword>
<dbReference type="GO" id="GO:0000976">
    <property type="term" value="F:transcription cis-regulatory region binding"/>
    <property type="evidence" value="ECO:0007669"/>
    <property type="project" value="TreeGrafter"/>
</dbReference>
<name>A0AAE3DLM1_9FIRM</name>
<dbReference type="Gene3D" id="1.10.10.10">
    <property type="entry name" value="Winged helix-like DNA-binding domain superfamily/Winged helix DNA-binding domain"/>
    <property type="match status" value="1"/>
</dbReference>
<dbReference type="SUPFAM" id="SSF53822">
    <property type="entry name" value="Periplasmic binding protein-like I"/>
    <property type="match status" value="1"/>
</dbReference>
<dbReference type="InterPro" id="IPR036388">
    <property type="entry name" value="WH-like_DNA-bd_sf"/>
</dbReference>
<evidence type="ECO:0000256" key="2">
    <source>
        <dbReference type="ARBA" id="ARBA00023125"/>
    </source>
</evidence>
<evidence type="ECO:0000313" key="5">
    <source>
        <dbReference type="EMBL" id="MCC2168420.1"/>
    </source>
</evidence>
<keyword evidence="1" id="KW-0805">Transcription regulation</keyword>
<dbReference type="AlphaFoldDB" id="A0AAE3DLM1"/>
<reference evidence="5 6" key="1">
    <citation type="submission" date="2021-10" db="EMBL/GenBank/DDBJ databases">
        <title>Anaerobic single-cell dispensing facilitates the cultivation of human gut bacteria.</title>
        <authorList>
            <person name="Afrizal A."/>
        </authorList>
    </citation>
    <scope>NUCLEOTIDE SEQUENCE [LARGE SCALE GENOMIC DNA]</scope>
    <source>
        <strain evidence="5 6">CLA-AA-H244</strain>
    </source>
</reference>
<keyword evidence="6" id="KW-1185">Reference proteome</keyword>
<dbReference type="PANTHER" id="PTHR30146:SF109">
    <property type="entry name" value="HTH-TYPE TRANSCRIPTIONAL REGULATOR GALS"/>
    <property type="match status" value="1"/>
</dbReference>
<dbReference type="InterPro" id="IPR028082">
    <property type="entry name" value="Peripla_BP_I"/>
</dbReference>
<dbReference type="SMART" id="SM00345">
    <property type="entry name" value="HTH_GNTR"/>
    <property type="match status" value="1"/>
</dbReference>
<organism evidence="5 6">
    <name type="scientific">Gallintestinimicrobium propionicum</name>
    <dbReference type="NCBI Taxonomy" id="2981770"/>
    <lineage>
        <taxon>Bacteria</taxon>
        <taxon>Bacillati</taxon>
        <taxon>Bacillota</taxon>
        <taxon>Clostridia</taxon>
        <taxon>Lachnospirales</taxon>
        <taxon>Lachnospiraceae</taxon>
        <taxon>Gallintestinimicrobium</taxon>
    </lineage>
</organism>
<dbReference type="GO" id="GO:0003700">
    <property type="term" value="F:DNA-binding transcription factor activity"/>
    <property type="evidence" value="ECO:0007669"/>
    <property type="project" value="InterPro"/>
</dbReference>
<dbReference type="SUPFAM" id="SSF46785">
    <property type="entry name" value="Winged helix' DNA-binding domain"/>
    <property type="match status" value="1"/>
</dbReference>
<dbReference type="InterPro" id="IPR046335">
    <property type="entry name" value="LacI/GalR-like_sensor"/>
</dbReference>
<feature type="domain" description="HTH gntR-type" evidence="4">
    <location>
        <begin position="4"/>
        <end position="72"/>
    </location>
</feature>
<evidence type="ECO:0000259" key="4">
    <source>
        <dbReference type="PROSITE" id="PS50949"/>
    </source>
</evidence>
<protein>
    <submittedName>
        <fullName evidence="5">GntR family transcriptional regulator</fullName>
    </submittedName>
</protein>
<dbReference type="PANTHER" id="PTHR30146">
    <property type="entry name" value="LACI-RELATED TRANSCRIPTIONAL REPRESSOR"/>
    <property type="match status" value="1"/>
</dbReference>
<dbReference type="CDD" id="cd06267">
    <property type="entry name" value="PBP1_LacI_sugar_binding-like"/>
    <property type="match status" value="1"/>
</dbReference>
<accession>A0AAE3DLM1</accession>
<evidence type="ECO:0000256" key="1">
    <source>
        <dbReference type="ARBA" id="ARBA00023015"/>
    </source>
</evidence>
<proteinExistence type="predicted"/>
<gene>
    <name evidence="5" type="ORF">LKD45_12105</name>
</gene>
<evidence type="ECO:0000313" key="6">
    <source>
        <dbReference type="Proteomes" id="UP001199355"/>
    </source>
</evidence>
<dbReference type="Pfam" id="PF00392">
    <property type="entry name" value="GntR"/>
    <property type="match status" value="1"/>
</dbReference>
<dbReference type="CDD" id="cd07377">
    <property type="entry name" value="WHTH_GntR"/>
    <property type="match status" value="1"/>
</dbReference>
<evidence type="ECO:0000256" key="3">
    <source>
        <dbReference type="ARBA" id="ARBA00023163"/>
    </source>
</evidence>
<dbReference type="InterPro" id="IPR036390">
    <property type="entry name" value="WH_DNA-bd_sf"/>
</dbReference>
<dbReference type="InterPro" id="IPR000524">
    <property type="entry name" value="Tscrpt_reg_HTH_GntR"/>
</dbReference>
<dbReference type="Gene3D" id="3.40.50.2300">
    <property type="match status" value="2"/>
</dbReference>
<comment type="caution">
    <text evidence="5">The sequence shown here is derived from an EMBL/GenBank/DDBJ whole genome shotgun (WGS) entry which is preliminary data.</text>
</comment>
<dbReference type="EMBL" id="JAJEQF010000035">
    <property type="protein sequence ID" value="MCC2168420.1"/>
    <property type="molecule type" value="Genomic_DNA"/>
</dbReference>
<dbReference type="Pfam" id="PF13377">
    <property type="entry name" value="Peripla_BP_3"/>
    <property type="match status" value="1"/>
</dbReference>
<dbReference type="Proteomes" id="UP001199355">
    <property type="component" value="Unassembled WGS sequence"/>
</dbReference>
<dbReference type="RefSeq" id="WP_308728672.1">
    <property type="nucleotide sequence ID" value="NZ_JAJEQF010000035.1"/>
</dbReference>